<evidence type="ECO:0000313" key="3">
    <source>
        <dbReference type="Proteomes" id="UP000593573"/>
    </source>
</evidence>
<evidence type="ECO:0000313" key="2">
    <source>
        <dbReference type="EMBL" id="MBA0648959.1"/>
    </source>
</evidence>
<organism evidence="2 3">
    <name type="scientific">Gossypium klotzschianum</name>
    <dbReference type="NCBI Taxonomy" id="34286"/>
    <lineage>
        <taxon>Eukaryota</taxon>
        <taxon>Viridiplantae</taxon>
        <taxon>Streptophyta</taxon>
        <taxon>Embryophyta</taxon>
        <taxon>Tracheophyta</taxon>
        <taxon>Spermatophyta</taxon>
        <taxon>Magnoliopsida</taxon>
        <taxon>eudicotyledons</taxon>
        <taxon>Gunneridae</taxon>
        <taxon>Pentapetalae</taxon>
        <taxon>rosids</taxon>
        <taxon>malvids</taxon>
        <taxon>Malvales</taxon>
        <taxon>Malvaceae</taxon>
        <taxon>Malvoideae</taxon>
        <taxon>Gossypium</taxon>
    </lineage>
</organism>
<reference evidence="2 3" key="1">
    <citation type="journal article" date="2019" name="Genome Biol. Evol.">
        <title>Insights into the evolution of the New World diploid cottons (Gossypium, subgenus Houzingenia) based on genome sequencing.</title>
        <authorList>
            <person name="Grover C.E."/>
            <person name="Arick M.A. 2nd"/>
            <person name="Thrash A."/>
            <person name="Conover J.L."/>
            <person name="Sanders W.S."/>
            <person name="Peterson D.G."/>
            <person name="Frelichowski J.E."/>
            <person name="Scheffler J.A."/>
            <person name="Scheffler B.E."/>
            <person name="Wendel J.F."/>
        </authorList>
    </citation>
    <scope>NUCLEOTIDE SEQUENCE [LARGE SCALE GENOMIC DNA]</scope>
    <source>
        <strain evidence="2">57</strain>
        <tissue evidence="2">Leaf</tissue>
    </source>
</reference>
<dbReference type="AlphaFoldDB" id="A0A7J8UF94"/>
<accession>A0A7J8UF94</accession>
<dbReference type="Pfam" id="PF13966">
    <property type="entry name" value="zf-RVT"/>
    <property type="match status" value="1"/>
</dbReference>
<dbReference type="Proteomes" id="UP000593573">
    <property type="component" value="Unassembled WGS sequence"/>
</dbReference>
<feature type="domain" description="Reverse transcriptase zinc-binding" evidence="1">
    <location>
        <begin position="17"/>
        <end position="69"/>
    </location>
</feature>
<sequence length="98" mass="11043">MKSLGVLKMRNGNGPGSFFIWTVLKERLLSNVERVKRGLIVNPSCPICGHDLEDILHIIRDCTTAKAIWRQGLKLIQRGGHDKVIIQSDRLEVVKALQ</sequence>
<proteinExistence type="predicted"/>
<keyword evidence="3" id="KW-1185">Reference proteome</keyword>
<name>A0A7J8UF94_9ROSI</name>
<gene>
    <name evidence="2" type="ORF">Goklo_016580</name>
</gene>
<protein>
    <recommendedName>
        <fullName evidence="1">Reverse transcriptase zinc-binding domain-containing protein</fullName>
    </recommendedName>
</protein>
<dbReference type="OrthoDB" id="1744872at2759"/>
<evidence type="ECO:0000259" key="1">
    <source>
        <dbReference type="Pfam" id="PF13966"/>
    </source>
</evidence>
<dbReference type="InterPro" id="IPR026960">
    <property type="entry name" value="RVT-Znf"/>
</dbReference>
<dbReference type="EMBL" id="JABFAB010000005">
    <property type="protein sequence ID" value="MBA0648959.1"/>
    <property type="molecule type" value="Genomic_DNA"/>
</dbReference>
<comment type="caution">
    <text evidence="2">The sequence shown here is derived from an EMBL/GenBank/DDBJ whole genome shotgun (WGS) entry which is preliminary data.</text>
</comment>